<sequence>MWPFVKHYSFASPLKEIAIGLFGLTYEQCHGTDEQKNTLTNIRWGDLPSSVPKKNKRKKMTAREFLQYFGTDVCRTMYPDIWADRCIADIVHEDPLLAIIDDCRFPNEADAIQKAGGKIIRLTRSLHKDSH</sequence>
<feature type="non-terminal residue" evidence="1">
    <location>
        <position position="131"/>
    </location>
</feature>
<name>A0A381UDT3_9ZZZZ</name>
<dbReference type="InterPro" id="IPR048444">
    <property type="entry name" value="DNMK"/>
</dbReference>
<dbReference type="InterPro" id="IPR027417">
    <property type="entry name" value="P-loop_NTPase"/>
</dbReference>
<evidence type="ECO:0000313" key="1">
    <source>
        <dbReference type="EMBL" id="SVA26289.1"/>
    </source>
</evidence>
<proteinExistence type="predicted"/>
<protein>
    <submittedName>
        <fullName evidence="1">Uncharacterized protein</fullName>
    </submittedName>
</protein>
<organism evidence="1">
    <name type="scientific">marine metagenome</name>
    <dbReference type="NCBI Taxonomy" id="408172"/>
    <lineage>
        <taxon>unclassified sequences</taxon>
        <taxon>metagenomes</taxon>
        <taxon>ecological metagenomes</taxon>
    </lineage>
</organism>
<reference evidence="1" key="1">
    <citation type="submission" date="2018-05" db="EMBL/GenBank/DDBJ databases">
        <authorList>
            <person name="Lanie J.A."/>
            <person name="Ng W.-L."/>
            <person name="Kazmierczak K.M."/>
            <person name="Andrzejewski T.M."/>
            <person name="Davidsen T.M."/>
            <person name="Wayne K.J."/>
            <person name="Tettelin H."/>
            <person name="Glass J.I."/>
            <person name="Rusch D."/>
            <person name="Podicherti R."/>
            <person name="Tsui H.-C.T."/>
            <person name="Winkler M.E."/>
        </authorList>
    </citation>
    <scope>NUCLEOTIDE SEQUENCE</scope>
</reference>
<dbReference type="Pfam" id="PF21448">
    <property type="entry name" value="DNMK"/>
    <property type="match status" value="1"/>
</dbReference>
<accession>A0A381UDT3</accession>
<dbReference type="EMBL" id="UINC01006231">
    <property type="protein sequence ID" value="SVA26289.1"/>
    <property type="molecule type" value="Genomic_DNA"/>
</dbReference>
<dbReference type="Gene3D" id="3.40.50.300">
    <property type="entry name" value="P-loop containing nucleotide triphosphate hydrolases"/>
    <property type="match status" value="1"/>
</dbReference>
<gene>
    <name evidence="1" type="ORF">METZ01_LOCUS79143</name>
</gene>
<dbReference type="AlphaFoldDB" id="A0A381UDT3"/>